<proteinExistence type="predicted"/>
<name>A0AAW1D7W5_9HEMI</name>
<feature type="region of interest" description="Disordered" evidence="1">
    <location>
        <begin position="69"/>
        <end position="96"/>
    </location>
</feature>
<sequence length="140" mass="15363">MSSSVEMCGGELVCRLVAATPPYLYSPAGLPHCFFFSELLRGLVEARAKRPASPPPSSISAHQKRFRLAGPDSAFSTPPNCPLSPRKTSHSSNTSNSILPRLQHIYATIGEQKRKEPLPAVIGLELVVDYVKHERKEPKQ</sequence>
<dbReference type="EMBL" id="JAPXFL010000005">
    <property type="protein sequence ID" value="KAK9506270.1"/>
    <property type="molecule type" value="Genomic_DNA"/>
</dbReference>
<dbReference type="AlphaFoldDB" id="A0AAW1D7W5"/>
<evidence type="ECO:0000313" key="2">
    <source>
        <dbReference type="EMBL" id="KAK9506270.1"/>
    </source>
</evidence>
<dbReference type="Proteomes" id="UP001461498">
    <property type="component" value="Unassembled WGS sequence"/>
</dbReference>
<organism evidence="2 3">
    <name type="scientific">Rhynocoris fuscipes</name>
    <dbReference type="NCBI Taxonomy" id="488301"/>
    <lineage>
        <taxon>Eukaryota</taxon>
        <taxon>Metazoa</taxon>
        <taxon>Ecdysozoa</taxon>
        <taxon>Arthropoda</taxon>
        <taxon>Hexapoda</taxon>
        <taxon>Insecta</taxon>
        <taxon>Pterygota</taxon>
        <taxon>Neoptera</taxon>
        <taxon>Paraneoptera</taxon>
        <taxon>Hemiptera</taxon>
        <taxon>Heteroptera</taxon>
        <taxon>Panheteroptera</taxon>
        <taxon>Cimicomorpha</taxon>
        <taxon>Reduviidae</taxon>
        <taxon>Harpactorinae</taxon>
        <taxon>Harpactorini</taxon>
        <taxon>Rhynocoris</taxon>
    </lineage>
</organism>
<evidence type="ECO:0000313" key="3">
    <source>
        <dbReference type="Proteomes" id="UP001461498"/>
    </source>
</evidence>
<reference evidence="2 3" key="1">
    <citation type="submission" date="2022-12" db="EMBL/GenBank/DDBJ databases">
        <title>Chromosome-level genome assembly of true bugs.</title>
        <authorList>
            <person name="Ma L."/>
            <person name="Li H."/>
        </authorList>
    </citation>
    <scope>NUCLEOTIDE SEQUENCE [LARGE SCALE GENOMIC DNA]</scope>
    <source>
        <strain evidence="2">Lab_2022b</strain>
    </source>
</reference>
<gene>
    <name evidence="2" type="ORF">O3M35_008239</name>
</gene>
<keyword evidence="3" id="KW-1185">Reference proteome</keyword>
<evidence type="ECO:0000256" key="1">
    <source>
        <dbReference type="SAM" id="MobiDB-lite"/>
    </source>
</evidence>
<comment type="caution">
    <text evidence="2">The sequence shown here is derived from an EMBL/GenBank/DDBJ whole genome shotgun (WGS) entry which is preliminary data.</text>
</comment>
<accession>A0AAW1D7W5</accession>
<protein>
    <submittedName>
        <fullName evidence="2">Uncharacterized protein</fullName>
    </submittedName>
</protein>